<gene>
    <name evidence="1" type="ORF">SSYIS1_23720</name>
</gene>
<sequence>MGQFRWQGNVTTSPTDKVPIGSTLRGTYDFDSQGAGSDASLFQWYYKASNI</sequence>
<protein>
    <submittedName>
        <fullName evidence="1">Uncharacterized protein</fullName>
    </submittedName>
</protein>
<accession>A0A455VHP1</accession>
<reference evidence="1 2" key="1">
    <citation type="submission" date="2019-03" db="EMBL/GenBank/DDBJ databases">
        <title>The genome sequence of Candidatus Serratia symbiotica strain IS.</title>
        <authorList>
            <person name="Nikoh N."/>
            <person name="Koga R."/>
            <person name="Oshima K."/>
            <person name="Hattori M."/>
            <person name="Fukatsu T."/>
        </authorList>
    </citation>
    <scope>NUCLEOTIDE SEQUENCE [LARGE SCALE GENOMIC DNA]</scope>
    <source>
        <strain evidence="1 2">IS</strain>
    </source>
</reference>
<evidence type="ECO:0000313" key="2">
    <source>
        <dbReference type="Proteomes" id="UP000324392"/>
    </source>
</evidence>
<evidence type="ECO:0000313" key="1">
    <source>
        <dbReference type="EMBL" id="BBI92583.1"/>
    </source>
</evidence>
<organism evidence="1 2">
    <name type="scientific">Serratia symbiotica</name>
    <dbReference type="NCBI Taxonomy" id="138074"/>
    <lineage>
        <taxon>Bacteria</taxon>
        <taxon>Pseudomonadati</taxon>
        <taxon>Pseudomonadota</taxon>
        <taxon>Gammaproteobacteria</taxon>
        <taxon>Enterobacterales</taxon>
        <taxon>Yersiniaceae</taxon>
        <taxon>Serratia</taxon>
    </lineage>
</organism>
<dbReference type="Proteomes" id="UP000324392">
    <property type="component" value="Chromosome"/>
</dbReference>
<dbReference type="AlphaFoldDB" id="A0A455VHP1"/>
<proteinExistence type="predicted"/>
<name>A0A455VHP1_9GAMM</name>
<dbReference type="EMBL" id="AP019531">
    <property type="protein sequence ID" value="BBI92583.1"/>
    <property type="molecule type" value="Genomic_DNA"/>
</dbReference>